<dbReference type="Proteomes" id="UP000365824">
    <property type="component" value="Unassembled WGS sequence"/>
</dbReference>
<name>A0A139LNR0_BACOV</name>
<reference evidence="4" key="2">
    <citation type="submission" date="2022-10" db="EMBL/GenBank/DDBJ databases">
        <title>Human gut microbiome strain richness.</title>
        <authorList>
            <person name="Chen-Liaw A."/>
        </authorList>
    </citation>
    <scope>NUCLEOTIDE SEQUENCE</scope>
    <source>
        <strain evidence="4">BSD2780120875st1_E1_BSD2780120875_150330</strain>
    </source>
</reference>
<protein>
    <submittedName>
        <fullName evidence="3">Helix-turn-helix domain-containing protein</fullName>
    </submittedName>
</protein>
<dbReference type="Proteomes" id="UP000478493">
    <property type="component" value="Unassembled WGS sequence"/>
</dbReference>
<reference evidence="5 6" key="1">
    <citation type="journal article" date="2019" name="Nat. Med.">
        <title>A library of human gut bacterial isolates paired with longitudinal multiomics data enables mechanistic microbiome research.</title>
        <authorList>
            <person name="Poyet M."/>
            <person name="Groussin M."/>
            <person name="Gibbons S.M."/>
            <person name="Avila-Pacheco J."/>
            <person name="Jiang X."/>
            <person name="Kearney S.M."/>
            <person name="Perrotta A.R."/>
            <person name="Berdy B."/>
            <person name="Zhao S."/>
            <person name="Lieberman T.D."/>
            <person name="Swanson P.K."/>
            <person name="Smith M."/>
            <person name="Roesemann S."/>
            <person name="Alexander J.E."/>
            <person name="Rich S.A."/>
            <person name="Livny J."/>
            <person name="Vlamakis H."/>
            <person name="Clish C."/>
            <person name="Bullock K."/>
            <person name="Deik A."/>
            <person name="Scott J."/>
            <person name="Pierce K.A."/>
            <person name="Xavier R.J."/>
            <person name="Alm E.J."/>
        </authorList>
    </citation>
    <scope>NUCLEOTIDE SEQUENCE [LARGE SCALE GENOMIC DNA]</scope>
    <source>
        <strain evidence="2 5">BIOML-A160</strain>
        <strain evidence="3 6">BIOML-A41</strain>
    </source>
</reference>
<dbReference type="EMBL" id="VWGP01000020">
    <property type="protein sequence ID" value="KAA4529616.1"/>
    <property type="molecule type" value="Genomic_DNA"/>
</dbReference>
<dbReference type="AlphaFoldDB" id="A0A139LNR0"/>
<comment type="caution">
    <text evidence="3">The sequence shown here is derived from an EMBL/GenBank/DDBJ whole genome shotgun (WGS) entry which is preliminary data.</text>
</comment>
<organism evidence="3 6">
    <name type="scientific">Bacteroides ovatus</name>
    <dbReference type="NCBI Taxonomy" id="28116"/>
    <lineage>
        <taxon>Bacteria</taxon>
        <taxon>Pseudomonadati</taxon>
        <taxon>Bacteroidota</taxon>
        <taxon>Bacteroidia</taxon>
        <taxon>Bacteroidales</taxon>
        <taxon>Bacteroidaceae</taxon>
        <taxon>Bacteroides</taxon>
    </lineage>
</organism>
<evidence type="ECO:0000313" key="4">
    <source>
        <dbReference type="EMBL" id="MDC2744139.1"/>
    </source>
</evidence>
<evidence type="ECO:0000313" key="5">
    <source>
        <dbReference type="Proteomes" id="UP000365824"/>
    </source>
</evidence>
<dbReference type="EMBL" id="JAQNZF010000027">
    <property type="protein sequence ID" value="MDC2744139.1"/>
    <property type="molecule type" value="Genomic_DNA"/>
</dbReference>
<accession>A0A139LNR0</accession>
<dbReference type="InterPro" id="IPR009061">
    <property type="entry name" value="DNA-bd_dom_put_sf"/>
</dbReference>
<dbReference type="RefSeq" id="WP_005811301.1">
    <property type="nucleotide sequence ID" value="NZ_CAKJZH010000002.1"/>
</dbReference>
<gene>
    <name evidence="3" type="ORF">F3B85_21720</name>
    <name evidence="2" type="ORF">F3F25_28235</name>
    <name evidence="4" type="ORF">PO382_18125</name>
</gene>
<dbReference type="SUPFAM" id="SSF46955">
    <property type="entry name" value="Putative DNA-binding domain"/>
    <property type="match status" value="1"/>
</dbReference>
<dbReference type="PANTHER" id="PTHR34585">
    <property type="match status" value="1"/>
</dbReference>
<dbReference type="EMBL" id="VWLB01000091">
    <property type="protein sequence ID" value="KAA3920999.1"/>
    <property type="molecule type" value="Genomic_DNA"/>
</dbReference>
<evidence type="ECO:0000259" key="1">
    <source>
        <dbReference type="Pfam" id="PF12728"/>
    </source>
</evidence>
<dbReference type="PANTHER" id="PTHR34585:SF22">
    <property type="entry name" value="HELIX-TURN-HELIX DOMAIN-CONTAINING PROTEIN"/>
    <property type="match status" value="1"/>
</dbReference>
<feature type="domain" description="Helix-turn-helix" evidence="1">
    <location>
        <begin position="43"/>
        <end position="91"/>
    </location>
</feature>
<sequence length="97" mass="11685">MEGIIDKENERVRRFFALLDDMEKKVERLARDNRPPFNGERFLTDRELSGMLKISRRCLQDYRDQGRIPYIQLGGKILYWQSDIERLLEENYHPALV</sequence>
<evidence type="ECO:0000313" key="3">
    <source>
        <dbReference type="EMBL" id="KAA4529616.1"/>
    </source>
</evidence>
<dbReference type="Pfam" id="PF12728">
    <property type="entry name" value="HTH_17"/>
    <property type="match status" value="1"/>
</dbReference>
<evidence type="ECO:0000313" key="2">
    <source>
        <dbReference type="EMBL" id="KAA3920999.1"/>
    </source>
</evidence>
<proteinExistence type="predicted"/>
<dbReference type="InterPro" id="IPR041657">
    <property type="entry name" value="HTH_17"/>
</dbReference>
<dbReference type="Proteomes" id="UP001219389">
    <property type="component" value="Unassembled WGS sequence"/>
</dbReference>
<evidence type="ECO:0000313" key="6">
    <source>
        <dbReference type="Proteomes" id="UP000478493"/>
    </source>
</evidence>